<protein>
    <submittedName>
        <fullName evidence="2">Uncharacterized protein</fullName>
    </submittedName>
</protein>
<feature type="region of interest" description="Disordered" evidence="1">
    <location>
        <begin position="1"/>
        <end position="38"/>
    </location>
</feature>
<accession>A0A8S9NWU3</accession>
<dbReference type="Proteomes" id="UP000712600">
    <property type="component" value="Unassembled WGS sequence"/>
</dbReference>
<evidence type="ECO:0000313" key="3">
    <source>
        <dbReference type="Proteomes" id="UP000712600"/>
    </source>
</evidence>
<dbReference type="EMBL" id="QGKX02001621">
    <property type="protein sequence ID" value="KAF3505359.1"/>
    <property type="molecule type" value="Genomic_DNA"/>
</dbReference>
<dbReference type="AlphaFoldDB" id="A0A8S9NWU3"/>
<gene>
    <name evidence="2" type="ORF">F2Q69_00042755</name>
</gene>
<evidence type="ECO:0000313" key="2">
    <source>
        <dbReference type="EMBL" id="KAF3505359.1"/>
    </source>
</evidence>
<sequence length="77" mass="8761">MSWGRGRESTKRSRRRLGLGRKSDFEISEKGDRDGDTTRPYQELWIRLRDGFNGDQYGIKRGSGLGCEMGQMGCEGD</sequence>
<feature type="compositionally biased region" description="Basic and acidic residues" evidence="1">
    <location>
        <begin position="21"/>
        <end position="37"/>
    </location>
</feature>
<proteinExistence type="predicted"/>
<organism evidence="2 3">
    <name type="scientific">Brassica cretica</name>
    <name type="common">Mustard</name>
    <dbReference type="NCBI Taxonomy" id="69181"/>
    <lineage>
        <taxon>Eukaryota</taxon>
        <taxon>Viridiplantae</taxon>
        <taxon>Streptophyta</taxon>
        <taxon>Embryophyta</taxon>
        <taxon>Tracheophyta</taxon>
        <taxon>Spermatophyta</taxon>
        <taxon>Magnoliopsida</taxon>
        <taxon>eudicotyledons</taxon>
        <taxon>Gunneridae</taxon>
        <taxon>Pentapetalae</taxon>
        <taxon>rosids</taxon>
        <taxon>malvids</taxon>
        <taxon>Brassicales</taxon>
        <taxon>Brassicaceae</taxon>
        <taxon>Brassiceae</taxon>
        <taxon>Brassica</taxon>
    </lineage>
</organism>
<reference evidence="2" key="1">
    <citation type="submission" date="2019-12" db="EMBL/GenBank/DDBJ databases">
        <title>Genome sequencing and annotation of Brassica cretica.</title>
        <authorList>
            <person name="Studholme D.J."/>
            <person name="Sarris P."/>
        </authorList>
    </citation>
    <scope>NUCLEOTIDE SEQUENCE</scope>
    <source>
        <strain evidence="2">PFS-109/04</strain>
        <tissue evidence="2">Leaf</tissue>
    </source>
</reference>
<name>A0A8S9NWU3_BRACR</name>
<evidence type="ECO:0000256" key="1">
    <source>
        <dbReference type="SAM" id="MobiDB-lite"/>
    </source>
</evidence>
<feature type="compositionally biased region" description="Basic and acidic residues" evidence="1">
    <location>
        <begin position="1"/>
        <end position="11"/>
    </location>
</feature>
<comment type="caution">
    <text evidence="2">The sequence shown here is derived from an EMBL/GenBank/DDBJ whole genome shotgun (WGS) entry which is preliminary data.</text>
</comment>